<evidence type="ECO:0000256" key="5">
    <source>
        <dbReference type="ARBA" id="ARBA00022692"/>
    </source>
</evidence>
<keyword evidence="2" id="KW-0813">Transport</keyword>
<evidence type="ECO:0000256" key="3">
    <source>
        <dbReference type="ARBA" id="ARBA00022449"/>
    </source>
</evidence>
<keyword evidence="3" id="KW-0050">Antiport</keyword>
<proteinExistence type="predicted"/>
<dbReference type="PANTHER" id="PTHR43298:SF2">
    <property type="entry name" value="FMN_FAD EXPORTER YEEO-RELATED"/>
    <property type="match status" value="1"/>
</dbReference>
<feature type="transmembrane region" description="Helical" evidence="10">
    <location>
        <begin position="98"/>
        <end position="123"/>
    </location>
</feature>
<evidence type="ECO:0000256" key="9">
    <source>
        <dbReference type="ARBA" id="ARBA00031636"/>
    </source>
</evidence>
<dbReference type="CDD" id="cd13138">
    <property type="entry name" value="MATE_yoeA_like"/>
    <property type="match status" value="1"/>
</dbReference>
<comment type="subcellular location">
    <subcellularLocation>
        <location evidence="1">Cell membrane</location>
        <topology evidence="1">Multi-pass membrane protein</topology>
    </subcellularLocation>
</comment>
<keyword evidence="4" id="KW-1003">Cell membrane</keyword>
<feature type="transmembrane region" description="Helical" evidence="10">
    <location>
        <begin position="168"/>
        <end position="189"/>
    </location>
</feature>
<organism evidence="11">
    <name type="scientific">bioreactor metagenome</name>
    <dbReference type="NCBI Taxonomy" id="1076179"/>
    <lineage>
        <taxon>unclassified sequences</taxon>
        <taxon>metagenomes</taxon>
        <taxon>ecological metagenomes</taxon>
    </lineage>
</organism>
<dbReference type="GO" id="GO:0042910">
    <property type="term" value="F:xenobiotic transmembrane transporter activity"/>
    <property type="evidence" value="ECO:0007669"/>
    <property type="project" value="InterPro"/>
</dbReference>
<dbReference type="NCBIfam" id="TIGR00797">
    <property type="entry name" value="matE"/>
    <property type="match status" value="1"/>
</dbReference>
<name>A0A644TCB4_9ZZZZ</name>
<feature type="transmembrane region" description="Helical" evidence="10">
    <location>
        <begin position="195"/>
        <end position="213"/>
    </location>
</feature>
<evidence type="ECO:0000313" key="11">
    <source>
        <dbReference type="EMBL" id="MPL64555.1"/>
    </source>
</evidence>
<dbReference type="InterPro" id="IPR048279">
    <property type="entry name" value="MdtK-like"/>
</dbReference>
<feature type="transmembrane region" description="Helical" evidence="10">
    <location>
        <begin position="52"/>
        <end position="77"/>
    </location>
</feature>
<sequence>MAMKDLTTGDETRQLIGFALPMLFGNIFQQFYNMVDSFVVGRFVGTSALAAVGTSFPIIFFMLALILGVSMGSTVLISQFFGAKDWKKLDDVVSTSYIFLFAAGLLMTLIGLATAPIILQLLAVPEAIMPEATTYLRITFAGILATFGYNGVAALLRGMGDSKTPLYVLIFSTLVNVVLDLLFVVAFHWGVAGVAWATIISQGLSFIGALMVLNKRNPYLRLEIKKLHWDKYSFSQMLRIGLPTGLQQTLVSLGMMTLSRIVNEFGPQTMAAYTAASRIDSIAGMPAMNLGAAITTFTGQNIGAGKPERVKRGHLSAIAVNSGISLAITLAILFFGRNLMGIFTDDPEVIGIGASYLVIVGIFYAVFGIMFINNGVMRGAGDVFIPMINTVLALWLVRLPAALLFTRVFHMGSDGIWWSIPAGWIVGMIFSTWYYRTGRWKNPKLLPRAVPGDTKAAS</sequence>
<comment type="caution">
    <text evidence="11">The sequence shown here is derived from an EMBL/GenBank/DDBJ whole genome shotgun (WGS) entry which is preliminary data.</text>
</comment>
<keyword evidence="6 10" id="KW-1133">Transmembrane helix</keyword>
<dbReference type="PIRSF" id="PIRSF006603">
    <property type="entry name" value="DinF"/>
    <property type="match status" value="1"/>
</dbReference>
<reference evidence="11" key="1">
    <citation type="submission" date="2019-08" db="EMBL/GenBank/DDBJ databases">
        <authorList>
            <person name="Kucharzyk K."/>
            <person name="Murdoch R.W."/>
            <person name="Higgins S."/>
            <person name="Loffler F."/>
        </authorList>
    </citation>
    <scope>NUCLEOTIDE SEQUENCE</scope>
</reference>
<evidence type="ECO:0000256" key="1">
    <source>
        <dbReference type="ARBA" id="ARBA00004651"/>
    </source>
</evidence>
<feature type="transmembrane region" description="Helical" evidence="10">
    <location>
        <begin position="12"/>
        <end position="32"/>
    </location>
</feature>
<evidence type="ECO:0000256" key="10">
    <source>
        <dbReference type="SAM" id="Phobius"/>
    </source>
</evidence>
<feature type="transmembrane region" description="Helical" evidence="10">
    <location>
        <begin position="315"/>
        <end position="337"/>
    </location>
</feature>
<dbReference type="InterPro" id="IPR050222">
    <property type="entry name" value="MATE_MdtK"/>
</dbReference>
<accession>A0A644TCB4</accession>
<dbReference type="GO" id="GO:0015297">
    <property type="term" value="F:antiporter activity"/>
    <property type="evidence" value="ECO:0007669"/>
    <property type="project" value="UniProtKB-KW"/>
</dbReference>
<evidence type="ECO:0000256" key="4">
    <source>
        <dbReference type="ARBA" id="ARBA00022475"/>
    </source>
</evidence>
<dbReference type="PANTHER" id="PTHR43298">
    <property type="entry name" value="MULTIDRUG RESISTANCE PROTEIN NORM-RELATED"/>
    <property type="match status" value="1"/>
</dbReference>
<dbReference type="AlphaFoldDB" id="A0A644TCB4"/>
<evidence type="ECO:0000256" key="6">
    <source>
        <dbReference type="ARBA" id="ARBA00022989"/>
    </source>
</evidence>
<dbReference type="Pfam" id="PF01554">
    <property type="entry name" value="MatE"/>
    <property type="match status" value="2"/>
</dbReference>
<feature type="transmembrane region" description="Helical" evidence="10">
    <location>
        <begin position="135"/>
        <end position="156"/>
    </location>
</feature>
<keyword evidence="7" id="KW-0406">Ion transport</keyword>
<dbReference type="EMBL" id="VSSQ01000025">
    <property type="protein sequence ID" value="MPL64555.1"/>
    <property type="molecule type" value="Genomic_DNA"/>
</dbReference>
<feature type="transmembrane region" description="Helical" evidence="10">
    <location>
        <begin position="349"/>
        <end position="372"/>
    </location>
</feature>
<dbReference type="GO" id="GO:0005886">
    <property type="term" value="C:plasma membrane"/>
    <property type="evidence" value="ECO:0007669"/>
    <property type="project" value="UniProtKB-SubCell"/>
</dbReference>
<feature type="transmembrane region" description="Helical" evidence="10">
    <location>
        <begin position="384"/>
        <end position="409"/>
    </location>
</feature>
<dbReference type="InterPro" id="IPR002528">
    <property type="entry name" value="MATE_fam"/>
</dbReference>
<keyword evidence="8 10" id="KW-0472">Membrane</keyword>
<protein>
    <recommendedName>
        <fullName evidence="9">Multidrug-efflux transporter</fullName>
    </recommendedName>
</protein>
<evidence type="ECO:0000256" key="7">
    <source>
        <dbReference type="ARBA" id="ARBA00023065"/>
    </source>
</evidence>
<evidence type="ECO:0000256" key="8">
    <source>
        <dbReference type="ARBA" id="ARBA00023136"/>
    </source>
</evidence>
<keyword evidence="5 10" id="KW-0812">Transmembrane</keyword>
<gene>
    <name evidence="11" type="primary">yeeO_3</name>
    <name evidence="11" type="ORF">SDC9_10210</name>
</gene>
<feature type="transmembrane region" description="Helical" evidence="10">
    <location>
        <begin position="415"/>
        <end position="435"/>
    </location>
</feature>
<evidence type="ECO:0000256" key="2">
    <source>
        <dbReference type="ARBA" id="ARBA00022448"/>
    </source>
</evidence>
<dbReference type="GO" id="GO:0006811">
    <property type="term" value="P:monoatomic ion transport"/>
    <property type="evidence" value="ECO:0007669"/>
    <property type="project" value="UniProtKB-KW"/>
</dbReference>